<keyword evidence="7" id="KW-1185">Reference proteome</keyword>
<dbReference type="InterPro" id="IPR050257">
    <property type="entry name" value="eL8/uL1-like"/>
</dbReference>
<dbReference type="VEuPathDB" id="MicrosporidiaDB:NAPIS_ORF01187"/>
<dbReference type="AlphaFoldDB" id="T0MD91"/>
<evidence type="ECO:0000313" key="7">
    <source>
        <dbReference type="Proteomes" id="UP000053780"/>
    </source>
</evidence>
<dbReference type="OrthoDB" id="29563at2759"/>
<dbReference type="InterPro" id="IPR004038">
    <property type="entry name" value="Ribosomal_eL8/eL30/eS12/Gad45"/>
</dbReference>
<keyword evidence="3 4" id="KW-0687">Ribonucleoprotein</keyword>
<dbReference type="PROSITE" id="PS01082">
    <property type="entry name" value="RIBOSOMAL_L7AE"/>
    <property type="match status" value="1"/>
</dbReference>
<evidence type="ECO:0000256" key="2">
    <source>
        <dbReference type="ARBA" id="ARBA00022980"/>
    </source>
</evidence>
<dbReference type="HOGENOM" id="CLU_055193_1_1_1"/>
<dbReference type="PRINTS" id="PR00882">
    <property type="entry name" value="RIBOSOMALL7A"/>
</dbReference>
<proteinExistence type="inferred from homology"/>
<dbReference type="PANTHER" id="PTHR23105">
    <property type="entry name" value="RIBOSOMAL PROTEIN L7AE FAMILY MEMBER"/>
    <property type="match status" value="1"/>
</dbReference>
<name>T0MD91_9MICR</name>
<keyword evidence="2 4" id="KW-0689">Ribosomal protein</keyword>
<evidence type="ECO:0000256" key="3">
    <source>
        <dbReference type="ARBA" id="ARBA00023274"/>
    </source>
</evidence>
<sequence length="143" mass="16234">MVELFKKYRPETSEERLERLKQEDPKAGAKPIIVKKGIRHVTRLIETKKAKFVVIAADVSPIEVVLFIPTLCKKLNIPYATVESKEMLGSIVNLKKAAILALCDVKAEDKIKFNELIKISNELFIEQYDSHLTRWGGAALKNE</sequence>
<dbReference type="EMBL" id="KE647164">
    <property type="protein sequence ID" value="EQB61206.1"/>
    <property type="molecule type" value="Genomic_DNA"/>
</dbReference>
<dbReference type="Proteomes" id="UP000053780">
    <property type="component" value="Unassembled WGS sequence"/>
</dbReference>
<dbReference type="Pfam" id="PF01248">
    <property type="entry name" value="Ribosomal_L7Ae"/>
    <property type="match status" value="1"/>
</dbReference>
<dbReference type="InterPro" id="IPR029064">
    <property type="entry name" value="Ribosomal_eL30-like_sf"/>
</dbReference>
<evidence type="ECO:0000313" key="6">
    <source>
        <dbReference type="EMBL" id="EQB61206.1"/>
    </source>
</evidence>
<dbReference type="PRINTS" id="PR00881">
    <property type="entry name" value="L7ARS6FAMILY"/>
</dbReference>
<dbReference type="GO" id="GO:0003723">
    <property type="term" value="F:RNA binding"/>
    <property type="evidence" value="ECO:0007669"/>
    <property type="project" value="UniProtKB-UniRule"/>
</dbReference>
<feature type="domain" description="Ribosomal protein eL8/eL30/eS12/Gadd45" evidence="5">
    <location>
        <begin position="29"/>
        <end position="109"/>
    </location>
</feature>
<protein>
    <recommendedName>
        <fullName evidence="4">60S ribosomal protein L8</fullName>
    </recommendedName>
</protein>
<evidence type="ECO:0000256" key="4">
    <source>
        <dbReference type="RuleBase" id="RU367042"/>
    </source>
</evidence>
<dbReference type="GO" id="GO:0022625">
    <property type="term" value="C:cytosolic large ribosomal subunit"/>
    <property type="evidence" value="ECO:0007669"/>
    <property type="project" value="UniProtKB-UniRule"/>
</dbReference>
<evidence type="ECO:0000259" key="5">
    <source>
        <dbReference type="Pfam" id="PF01248"/>
    </source>
</evidence>
<dbReference type="Gene3D" id="3.30.1330.30">
    <property type="match status" value="1"/>
</dbReference>
<dbReference type="InterPro" id="IPR004037">
    <property type="entry name" value="Ribosomal_eL8-like_CS"/>
</dbReference>
<dbReference type="InterPro" id="IPR001921">
    <property type="entry name" value="Ribosomal_eL8_euk"/>
</dbReference>
<dbReference type="GO" id="GO:0042254">
    <property type="term" value="P:ribosome biogenesis"/>
    <property type="evidence" value="ECO:0007669"/>
    <property type="project" value="InterPro"/>
</dbReference>
<dbReference type="SUPFAM" id="SSF55315">
    <property type="entry name" value="L30e-like"/>
    <property type="match status" value="1"/>
</dbReference>
<accession>T0MD91</accession>
<gene>
    <name evidence="6" type="ORF">NAPIS_ORF01187</name>
</gene>
<evidence type="ECO:0000256" key="1">
    <source>
        <dbReference type="ARBA" id="ARBA00007337"/>
    </source>
</evidence>
<reference evidence="6 7" key="1">
    <citation type="journal article" date="2013" name="BMC Genomics">
        <title>Genome sequencing and comparative genomics of honey bee microsporidia, Nosema apis reveal novel insights into host-parasite interactions.</title>
        <authorList>
            <person name="Chen Yp."/>
            <person name="Pettis J.S."/>
            <person name="Zhao Y."/>
            <person name="Liu X."/>
            <person name="Tallon L.J."/>
            <person name="Sadzewicz L.D."/>
            <person name="Li R."/>
            <person name="Zheng H."/>
            <person name="Huang S."/>
            <person name="Zhang X."/>
            <person name="Hamilton M.C."/>
            <person name="Pernal S.F."/>
            <person name="Melathopoulos A.P."/>
            <person name="Yan X."/>
            <person name="Evans J.D."/>
        </authorList>
    </citation>
    <scope>NUCLEOTIDE SEQUENCE [LARGE SCALE GENOMIC DNA]</scope>
    <source>
        <strain evidence="6 7">BRL 01</strain>
    </source>
</reference>
<comment type="function">
    <text evidence="4">Component of the ribosome.</text>
</comment>
<dbReference type="InterPro" id="IPR018492">
    <property type="entry name" value="Ribosomal_eL8/Nhp2"/>
</dbReference>
<organism evidence="6 7">
    <name type="scientific">Vairimorpha apis BRL 01</name>
    <dbReference type="NCBI Taxonomy" id="1037528"/>
    <lineage>
        <taxon>Eukaryota</taxon>
        <taxon>Fungi</taxon>
        <taxon>Fungi incertae sedis</taxon>
        <taxon>Microsporidia</taxon>
        <taxon>Nosematidae</taxon>
        <taxon>Vairimorpha</taxon>
    </lineage>
</organism>
<comment type="similarity">
    <text evidence="1 4">Belongs to the eukaryotic ribosomal protein eL8 family.</text>
</comment>